<evidence type="ECO:0000256" key="1">
    <source>
        <dbReference type="SAM" id="Phobius"/>
    </source>
</evidence>
<gene>
    <name evidence="2" type="ORF">BDW59DRAFT_73026</name>
</gene>
<keyword evidence="1" id="KW-0472">Membrane</keyword>
<keyword evidence="1" id="KW-1133">Transmembrane helix</keyword>
<keyword evidence="3" id="KW-1185">Reference proteome</keyword>
<comment type="caution">
    <text evidence="2">The sequence shown here is derived from an EMBL/GenBank/DDBJ whole genome shotgun (WGS) entry which is preliminary data.</text>
</comment>
<accession>A0ABR4ICJ4</accession>
<protein>
    <submittedName>
        <fullName evidence="2">Uncharacterized protein</fullName>
    </submittedName>
</protein>
<sequence length="103" mass="11322">MVDVRNTNLVREILTGHLLVTPFSSLLTLLYAILIRLLTLSTRFISARIALTSDSLGLCINILLFNGTIVRPSPDVASFSCRVVEVLVVSERNSMAISRISYG</sequence>
<dbReference type="Proteomes" id="UP001610335">
    <property type="component" value="Unassembled WGS sequence"/>
</dbReference>
<feature type="transmembrane region" description="Helical" evidence="1">
    <location>
        <begin position="20"/>
        <end position="39"/>
    </location>
</feature>
<evidence type="ECO:0000313" key="2">
    <source>
        <dbReference type="EMBL" id="KAL2825465.1"/>
    </source>
</evidence>
<organism evidence="2 3">
    <name type="scientific">Aspergillus cavernicola</name>
    <dbReference type="NCBI Taxonomy" id="176166"/>
    <lineage>
        <taxon>Eukaryota</taxon>
        <taxon>Fungi</taxon>
        <taxon>Dikarya</taxon>
        <taxon>Ascomycota</taxon>
        <taxon>Pezizomycotina</taxon>
        <taxon>Eurotiomycetes</taxon>
        <taxon>Eurotiomycetidae</taxon>
        <taxon>Eurotiales</taxon>
        <taxon>Aspergillaceae</taxon>
        <taxon>Aspergillus</taxon>
        <taxon>Aspergillus subgen. Nidulantes</taxon>
    </lineage>
</organism>
<keyword evidence="1" id="KW-0812">Transmembrane</keyword>
<dbReference type="EMBL" id="JBFXLS010000036">
    <property type="protein sequence ID" value="KAL2825465.1"/>
    <property type="molecule type" value="Genomic_DNA"/>
</dbReference>
<reference evidence="2 3" key="1">
    <citation type="submission" date="2024-07" db="EMBL/GenBank/DDBJ databases">
        <title>Section-level genome sequencing and comparative genomics of Aspergillus sections Usti and Cavernicolus.</title>
        <authorList>
            <consortium name="Lawrence Berkeley National Laboratory"/>
            <person name="Nybo J.L."/>
            <person name="Vesth T.C."/>
            <person name="Theobald S."/>
            <person name="Frisvad J.C."/>
            <person name="Larsen T.O."/>
            <person name="Kjaerboelling I."/>
            <person name="Rothschild-Mancinelli K."/>
            <person name="Lyhne E.K."/>
            <person name="Kogle M.E."/>
            <person name="Barry K."/>
            <person name="Clum A."/>
            <person name="Na H."/>
            <person name="Ledsgaard L."/>
            <person name="Lin J."/>
            <person name="Lipzen A."/>
            <person name="Kuo A."/>
            <person name="Riley R."/>
            <person name="Mondo S."/>
            <person name="LaButti K."/>
            <person name="Haridas S."/>
            <person name="Pangalinan J."/>
            <person name="Salamov A.A."/>
            <person name="Simmons B.A."/>
            <person name="Magnuson J.K."/>
            <person name="Chen J."/>
            <person name="Drula E."/>
            <person name="Henrissat B."/>
            <person name="Wiebenga A."/>
            <person name="Lubbers R.J."/>
            <person name="Gomes A.C."/>
            <person name="Makela M.R."/>
            <person name="Stajich J."/>
            <person name="Grigoriev I.V."/>
            <person name="Mortensen U.H."/>
            <person name="De vries R.P."/>
            <person name="Baker S.E."/>
            <person name="Andersen M.R."/>
        </authorList>
    </citation>
    <scope>NUCLEOTIDE SEQUENCE [LARGE SCALE GENOMIC DNA]</scope>
    <source>
        <strain evidence="2 3">CBS 600.67</strain>
    </source>
</reference>
<name>A0ABR4ICJ4_9EURO</name>
<proteinExistence type="predicted"/>
<evidence type="ECO:0000313" key="3">
    <source>
        <dbReference type="Proteomes" id="UP001610335"/>
    </source>
</evidence>